<evidence type="ECO:0000256" key="4">
    <source>
        <dbReference type="ARBA" id="ARBA00023163"/>
    </source>
</evidence>
<keyword evidence="7" id="KW-1185">Reference proteome</keyword>
<dbReference type="InterPro" id="IPR005119">
    <property type="entry name" value="LysR_subst-bd"/>
</dbReference>
<dbReference type="SUPFAM" id="SSF46785">
    <property type="entry name" value="Winged helix' DNA-binding domain"/>
    <property type="match status" value="1"/>
</dbReference>
<dbReference type="AlphaFoldDB" id="A0A6I2V0E2"/>
<accession>A0A6I2V0E2</accession>
<evidence type="ECO:0000256" key="3">
    <source>
        <dbReference type="ARBA" id="ARBA00023125"/>
    </source>
</evidence>
<dbReference type="Gene3D" id="3.40.190.290">
    <property type="match status" value="1"/>
</dbReference>
<dbReference type="PROSITE" id="PS50931">
    <property type="entry name" value="HTH_LYSR"/>
    <property type="match status" value="1"/>
</dbReference>
<name>A0A6I2V0E2_9FIRM</name>
<sequence length="304" mass="34336">MLYWKGGGASMNIQQMQYYREVCRWQNITRAAQELHIAQPTLSLAMQAIEQETGLNLFRHAGRNIRMTAEGEILYRQVERMLRQFARFESGIKTLARRHSCLQLALPAQLGTLILPLLLGEFRRQHPDIQLEITEPSALEALDMVEKEEADLAIVHDGDIRSGLTSRSLASWPVCLCLRRDHPWAGRASVTLAEAASLPLVMLGHNSMVTRKLLERFQLDHLQPEILHFSMHLSTIWNLVEKQVAAGIVTGHAILAHSGLCTVPIEGLQQCSYLFTKTGRQIHPDQKCLMQFIRNAFSSQQIAG</sequence>
<evidence type="ECO:0000256" key="2">
    <source>
        <dbReference type="ARBA" id="ARBA00023015"/>
    </source>
</evidence>
<dbReference type="GO" id="GO:0003677">
    <property type="term" value="F:DNA binding"/>
    <property type="evidence" value="ECO:0007669"/>
    <property type="project" value="UniProtKB-KW"/>
</dbReference>
<keyword evidence="2" id="KW-0805">Transcription regulation</keyword>
<dbReference type="InterPro" id="IPR000847">
    <property type="entry name" value="LysR_HTH_N"/>
</dbReference>
<evidence type="ECO:0000256" key="1">
    <source>
        <dbReference type="ARBA" id="ARBA00009437"/>
    </source>
</evidence>
<organism evidence="6 7">
    <name type="scientific">Selenomonas montiformis</name>
    <dbReference type="NCBI Taxonomy" id="2652285"/>
    <lineage>
        <taxon>Bacteria</taxon>
        <taxon>Bacillati</taxon>
        <taxon>Bacillota</taxon>
        <taxon>Negativicutes</taxon>
        <taxon>Selenomonadales</taxon>
        <taxon>Selenomonadaceae</taxon>
        <taxon>Selenomonas</taxon>
    </lineage>
</organism>
<dbReference type="PANTHER" id="PTHR30419">
    <property type="entry name" value="HTH-TYPE TRANSCRIPTIONAL REGULATOR YBHD"/>
    <property type="match status" value="1"/>
</dbReference>
<dbReference type="InterPro" id="IPR036390">
    <property type="entry name" value="WH_DNA-bd_sf"/>
</dbReference>
<dbReference type="InterPro" id="IPR036388">
    <property type="entry name" value="WH-like_DNA-bd_sf"/>
</dbReference>
<keyword evidence="3" id="KW-0238">DNA-binding</keyword>
<evidence type="ECO:0000313" key="7">
    <source>
        <dbReference type="Proteomes" id="UP000430222"/>
    </source>
</evidence>
<dbReference type="Gene3D" id="1.10.10.10">
    <property type="entry name" value="Winged helix-like DNA-binding domain superfamily/Winged helix DNA-binding domain"/>
    <property type="match status" value="1"/>
</dbReference>
<dbReference type="Pfam" id="PF00126">
    <property type="entry name" value="HTH_1"/>
    <property type="match status" value="1"/>
</dbReference>
<dbReference type="SUPFAM" id="SSF53850">
    <property type="entry name" value="Periplasmic binding protein-like II"/>
    <property type="match status" value="1"/>
</dbReference>
<gene>
    <name evidence="6" type="ORF">FYJ78_11705</name>
</gene>
<feature type="domain" description="HTH lysR-type" evidence="5">
    <location>
        <begin position="11"/>
        <end position="68"/>
    </location>
</feature>
<comment type="caution">
    <text evidence="6">The sequence shown here is derived from an EMBL/GenBank/DDBJ whole genome shotgun (WGS) entry which is preliminary data.</text>
</comment>
<comment type="similarity">
    <text evidence="1">Belongs to the LysR transcriptional regulatory family.</text>
</comment>
<evidence type="ECO:0000313" key="6">
    <source>
        <dbReference type="EMBL" id="MSV25814.1"/>
    </source>
</evidence>
<dbReference type="EMBL" id="VUNL01000016">
    <property type="protein sequence ID" value="MSV25814.1"/>
    <property type="molecule type" value="Genomic_DNA"/>
</dbReference>
<dbReference type="PRINTS" id="PR00039">
    <property type="entry name" value="HTHLYSR"/>
</dbReference>
<proteinExistence type="inferred from homology"/>
<dbReference type="Proteomes" id="UP000430222">
    <property type="component" value="Unassembled WGS sequence"/>
</dbReference>
<dbReference type="FunFam" id="1.10.10.10:FF:000001">
    <property type="entry name" value="LysR family transcriptional regulator"/>
    <property type="match status" value="1"/>
</dbReference>
<evidence type="ECO:0000259" key="5">
    <source>
        <dbReference type="PROSITE" id="PS50931"/>
    </source>
</evidence>
<dbReference type="CDD" id="cd05466">
    <property type="entry name" value="PBP2_LTTR_substrate"/>
    <property type="match status" value="1"/>
</dbReference>
<dbReference type="GO" id="GO:0003700">
    <property type="term" value="F:DNA-binding transcription factor activity"/>
    <property type="evidence" value="ECO:0007669"/>
    <property type="project" value="InterPro"/>
</dbReference>
<protein>
    <submittedName>
        <fullName evidence="6">LysR family transcriptional regulator</fullName>
    </submittedName>
</protein>
<dbReference type="GO" id="GO:0005829">
    <property type="term" value="C:cytosol"/>
    <property type="evidence" value="ECO:0007669"/>
    <property type="project" value="TreeGrafter"/>
</dbReference>
<dbReference type="InterPro" id="IPR050950">
    <property type="entry name" value="HTH-type_LysR_regulators"/>
</dbReference>
<reference evidence="6 7" key="1">
    <citation type="submission" date="2019-08" db="EMBL/GenBank/DDBJ databases">
        <title>In-depth cultivation of the pig gut microbiome towards novel bacterial diversity and tailored functional studies.</title>
        <authorList>
            <person name="Wylensek D."/>
            <person name="Hitch T.C.A."/>
            <person name="Clavel T."/>
        </authorList>
    </citation>
    <scope>NUCLEOTIDE SEQUENCE [LARGE SCALE GENOMIC DNA]</scope>
    <source>
        <strain evidence="7">WCA-380-WT-3B3</strain>
    </source>
</reference>
<dbReference type="PANTHER" id="PTHR30419:SF8">
    <property type="entry name" value="NITROGEN ASSIMILATION TRANSCRIPTIONAL ACTIVATOR-RELATED"/>
    <property type="match status" value="1"/>
</dbReference>
<keyword evidence="4" id="KW-0804">Transcription</keyword>
<dbReference type="Pfam" id="PF03466">
    <property type="entry name" value="LysR_substrate"/>
    <property type="match status" value="1"/>
</dbReference>